<comment type="caution">
    <text evidence="1">The sequence shown here is derived from an EMBL/GenBank/DDBJ whole genome shotgun (WGS) entry which is preliminary data.</text>
</comment>
<name>C8PE94_9BACT</name>
<protein>
    <submittedName>
        <fullName evidence="1">Uncharacterized protein</fullName>
    </submittedName>
</protein>
<proteinExistence type="predicted"/>
<reference evidence="1 2" key="1">
    <citation type="submission" date="2009-07" db="EMBL/GenBank/DDBJ databases">
        <authorList>
            <person name="Madupu R."/>
            <person name="Sebastian Y."/>
            <person name="Durkin A.S."/>
            <person name="Torralba M."/>
            <person name="Methe B."/>
            <person name="Sutton G.G."/>
            <person name="Strausberg R.L."/>
            <person name="Nelson K.E."/>
        </authorList>
    </citation>
    <scope>NUCLEOTIDE SEQUENCE [LARGE SCALE GENOMIC DNA]</scope>
    <source>
        <strain evidence="1 2">RM3268</strain>
    </source>
</reference>
<gene>
    <name evidence="1" type="ORF">CAMGR0001_2445</name>
</gene>
<evidence type="ECO:0000313" key="1">
    <source>
        <dbReference type="EMBL" id="EEV18967.1"/>
    </source>
</evidence>
<evidence type="ECO:0000313" key="2">
    <source>
        <dbReference type="Proteomes" id="UP000005709"/>
    </source>
</evidence>
<sequence length="124" mass="14816">MYNSLINQKGKAQKEKKMKKQVLTKVQDFNGNVFYVERKRIQIERVREYREIEKYATFDGNGYDRYNRRLGYILETRVYFSDFDMGWNSATIGWATATDKNGKEVRFVVEDDNLQNSITKFVEE</sequence>
<dbReference type="EMBL" id="ACYG01000005">
    <property type="protein sequence ID" value="EEV18967.1"/>
    <property type="molecule type" value="Genomic_DNA"/>
</dbReference>
<keyword evidence="2" id="KW-1185">Reference proteome</keyword>
<dbReference type="Proteomes" id="UP000005709">
    <property type="component" value="Unassembled WGS sequence"/>
</dbReference>
<dbReference type="STRING" id="824.CGRAC_1378"/>
<organism evidence="1 2">
    <name type="scientific">Campylobacter gracilis RM3268</name>
    <dbReference type="NCBI Taxonomy" id="553220"/>
    <lineage>
        <taxon>Bacteria</taxon>
        <taxon>Pseudomonadati</taxon>
        <taxon>Campylobacterota</taxon>
        <taxon>Epsilonproteobacteria</taxon>
        <taxon>Campylobacterales</taxon>
        <taxon>Campylobacteraceae</taxon>
        <taxon>Campylobacter</taxon>
    </lineage>
</organism>
<dbReference type="RefSeq" id="WP_005869264.1">
    <property type="nucleotide sequence ID" value="NZ_ACYG01000005.1"/>
</dbReference>
<dbReference type="AlphaFoldDB" id="C8PE94"/>
<accession>C8PE94</accession>